<dbReference type="GO" id="GO:0007018">
    <property type="term" value="P:microtubule-based movement"/>
    <property type="evidence" value="ECO:0007669"/>
    <property type="project" value="InterPro"/>
</dbReference>
<accession>A0CZ25</accession>
<dbReference type="HOGENOM" id="CLU_000038_1_3_1"/>
<dbReference type="Pfam" id="PF18199">
    <property type="entry name" value="Dynein_C"/>
    <property type="match status" value="1"/>
</dbReference>
<dbReference type="PANTHER" id="PTHR46961">
    <property type="entry name" value="DYNEIN HEAVY CHAIN 1, AXONEMAL-LIKE PROTEIN"/>
    <property type="match status" value="1"/>
</dbReference>
<evidence type="ECO:0008006" key="5">
    <source>
        <dbReference type="Google" id="ProtNLM"/>
    </source>
</evidence>
<dbReference type="KEGG" id="ptm:GSPATT00011643001"/>
<dbReference type="InParanoid" id="A0CZ25"/>
<dbReference type="STRING" id="5888.A0CZ25"/>
<dbReference type="Gene3D" id="1.10.8.720">
    <property type="entry name" value="Region D6 of dynein motor"/>
    <property type="match status" value="1"/>
</dbReference>
<dbReference type="InterPro" id="IPR043160">
    <property type="entry name" value="Dynein_C_barrel"/>
</dbReference>
<dbReference type="GO" id="GO:0051959">
    <property type="term" value="F:dynein light intermediate chain binding"/>
    <property type="evidence" value="ECO:0007669"/>
    <property type="project" value="InterPro"/>
</dbReference>
<dbReference type="OMA" id="AQSYERY"/>
<keyword evidence="4" id="KW-1185">Reference proteome</keyword>
<dbReference type="InterPro" id="IPR042219">
    <property type="entry name" value="AAA_lid_11_sf"/>
</dbReference>
<dbReference type="AlphaFoldDB" id="A0CZ25"/>
<dbReference type="GeneID" id="5029224"/>
<organism evidence="3 4">
    <name type="scientific">Paramecium tetraurelia</name>
    <dbReference type="NCBI Taxonomy" id="5888"/>
    <lineage>
        <taxon>Eukaryota</taxon>
        <taxon>Sar</taxon>
        <taxon>Alveolata</taxon>
        <taxon>Ciliophora</taxon>
        <taxon>Intramacronucleata</taxon>
        <taxon>Oligohymenophorea</taxon>
        <taxon>Peniculida</taxon>
        <taxon>Parameciidae</taxon>
        <taxon>Paramecium</taxon>
    </lineage>
</organism>
<dbReference type="GO" id="GO:0030286">
    <property type="term" value="C:dynein complex"/>
    <property type="evidence" value="ECO:0007669"/>
    <property type="project" value="InterPro"/>
</dbReference>
<dbReference type="InterPro" id="IPR041228">
    <property type="entry name" value="Dynein_C"/>
</dbReference>
<dbReference type="eggNOG" id="KOG3595">
    <property type="taxonomic scope" value="Eukaryota"/>
</dbReference>
<evidence type="ECO:0000259" key="1">
    <source>
        <dbReference type="Pfam" id="PF18198"/>
    </source>
</evidence>
<dbReference type="Proteomes" id="UP000000600">
    <property type="component" value="Unassembled WGS sequence"/>
</dbReference>
<dbReference type="FunFam" id="3.10.490.20:FF:000009">
    <property type="entry name" value="Dynein heavy chain 4"/>
    <property type="match status" value="1"/>
</dbReference>
<dbReference type="InterPro" id="IPR041658">
    <property type="entry name" value="AAA_lid_11"/>
</dbReference>
<name>A0CZ25_PARTE</name>
<dbReference type="GO" id="GO:0045505">
    <property type="term" value="F:dynein intermediate chain binding"/>
    <property type="evidence" value="ECO:0007669"/>
    <property type="project" value="InterPro"/>
</dbReference>
<proteinExistence type="predicted"/>
<dbReference type="RefSeq" id="XP_001443439.1">
    <property type="nucleotide sequence ID" value="XM_001443402.1"/>
</dbReference>
<protein>
    <recommendedName>
        <fullName evidence="5">Dynein heavy chain C-terminal domain-containing protein</fullName>
    </recommendedName>
</protein>
<feature type="domain" description="Dynein heavy chain C-terminal" evidence="2">
    <location>
        <begin position="79"/>
        <end position="379"/>
    </location>
</feature>
<dbReference type="Pfam" id="PF18198">
    <property type="entry name" value="AAA_lid_11"/>
    <property type="match status" value="1"/>
</dbReference>
<reference evidence="3 4" key="1">
    <citation type="journal article" date="2006" name="Nature">
        <title>Global trends of whole-genome duplications revealed by the ciliate Paramecium tetraurelia.</title>
        <authorList>
            <consortium name="Genoscope"/>
            <person name="Aury J.-M."/>
            <person name="Jaillon O."/>
            <person name="Duret L."/>
            <person name="Noel B."/>
            <person name="Jubin C."/>
            <person name="Porcel B.M."/>
            <person name="Segurens B."/>
            <person name="Daubin V."/>
            <person name="Anthouard V."/>
            <person name="Aiach N."/>
            <person name="Arnaiz O."/>
            <person name="Billaut A."/>
            <person name="Beisson J."/>
            <person name="Blanc I."/>
            <person name="Bouhouche K."/>
            <person name="Camara F."/>
            <person name="Duharcourt S."/>
            <person name="Guigo R."/>
            <person name="Gogendeau D."/>
            <person name="Katinka M."/>
            <person name="Keller A.-M."/>
            <person name="Kissmehl R."/>
            <person name="Klotz C."/>
            <person name="Koll F."/>
            <person name="Le Moue A."/>
            <person name="Lepere C."/>
            <person name="Malinsky S."/>
            <person name="Nowacki M."/>
            <person name="Nowak J.K."/>
            <person name="Plattner H."/>
            <person name="Poulain J."/>
            <person name="Ruiz F."/>
            <person name="Serrano V."/>
            <person name="Zagulski M."/>
            <person name="Dessen P."/>
            <person name="Betermier M."/>
            <person name="Weissenbach J."/>
            <person name="Scarpelli C."/>
            <person name="Schachter V."/>
            <person name="Sperling L."/>
            <person name="Meyer E."/>
            <person name="Cohen J."/>
            <person name="Wincker P."/>
        </authorList>
    </citation>
    <scope>NUCLEOTIDE SEQUENCE [LARGE SCALE GENOMIC DNA]</scope>
    <source>
        <strain evidence="3 4">Stock d4-2</strain>
    </source>
</reference>
<dbReference type="Gene3D" id="1.20.1270.280">
    <property type="match status" value="1"/>
</dbReference>
<dbReference type="OrthoDB" id="424310at2759"/>
<evidence type="ECO:0000313" key="3">
    <source>
        <dbReference type="EMBL" id="CAK76042.1"/>
    </source>
</evidence>
<dbReference type="Gene3D" id="3.10.490.20">
    <property type="match status" value="1"/>
</dbReference>
<evidence type="ECO:0000259" key="2">
    <source>
        <dbReference type="Pfam" id="PF18199"/>
    </source>
</evidence>
<evidence type="ECO:0000313" key="4">
    <source>
        <dbReference type="Proteomes" id="UP000000600"/>
    </source>
</evidence>
<dbReference type="InterPro" id="IPR026983">
    <property type="entry name" value="DHC"/>
</dbReference>
<feature type="domain" description="Dynein heavy chain AAA lid" evidence="1">
    <location>
        <begin position="1"/>
        <end position="73"/>
    </location>
</feature>
<dbReference type="PANTHER" id="PTHR46961:SF20">
    <property type="entry name" value="LOW QUALITY PROTEIN: DYNEIN BETA CHAIN, CILIARY-LIKE"/>
    <property type="match status" value="1"/>
</dbReference>
<sequence length="382" mass="42683">MYGGHITDDWDRRTNATYLKVLIKPELLQPNFSLGPGFKSPDPSRFEYEQYKEYIEKKLPIESPQMFGMHPNAEIGYLTQQCETLFSTILDVQGGSSSGGGGKKDDGVMTQLTLLKSTTPADTNLMDVTAKASEKTPDQIVCLQECERMNILLGEIRRSLEDLRLGMTGALNITDQMEALSLSLQFNKVPASWEKFAYFSRKGLAAWFNDLIERTNQLAVWTQEMVTPISLCISYLFNPMSFLTAIMQKTAREQGLPLDDMVLQTNVTAIKGHEEVTVSAETGAYIHGLYLEGAAWELGGQGQEGYLIEQKQKELHPKLPVVNVIAVTAEKKKKIGQYQCPVYVTSMRGPTFVFTANLNMENEDSDPSKWILSGTCLLMSDD</sequence>
<gene>
    <name evidence="3" type="ORF">GSPATT00011643001</name>
</gene>
<dbReference type="EMBL" id="CT868219">
    <property type="protein sequence ID" value="CAK76042.1"/>
    <property type="molecule type" value="Genomic_DNA"/>
</dbReference>